<keyword evidence="2" id="KW-1185">Reference proteome</keyword>
<proteinExistence type="predicted"/>
<reference evidence="1 2" key="1">
    <citation type="submission" date="2018-11" db="EMBL/GenBank/DDBJ databases">
        <authorList>
            <consortium name="Pathogen Informatics"/>
        </authorList>
    </citation>
    <scope>NUCLEOTIDE SEQUENCE [LARGE SCALE GENOMIC DNA]</scope>
    <source>
        <strain>Denwood</strain>
        <strain evidence="2">Zambia</strain>
    </source>
</reference>
<evidence type="ECO:0000313" key="2">
    <source>
        <dbReference type="Proteomes" id="UP000269396"/>
    </source>
</evidence>
<sequence length="96" mass="10868">MEKFSILLLNRMKDSVDAQLRDQQAKFHKNRSCTDLALLSHIHQQMQVKTVIVSAASSAIGLNKHKGESKVLKYNTENTNPIILDGEVLKEVETFM</sequence>
<accession>A0A3P8HEZ1</accession>
<dbReference type="Proteomes" id="UP000269396">
    <property type="component" value="Unassembled WGS sequence"/>
</dbReference>
<protein>
    <recommendedName>
        <fullName evidence="3">Reverse transcriptase domain-containing protein</fullName>
    </recommendedName>
</protein>
<name>A0A3P8HEZ1_9TREM</name>
<evidence type="ECO:0008006" key="3">
    <source>
        <dbReference type="Google" id="ProtNLM"/>
    </source>
</evidence>
<dbReference type="AlphaFoldDB" id="A0A3P8HEZ1"/>
<gene>
    <name evidence="1" type="ORF">SMTD_LOCUS8502</name>
</gene>
<dbReference type="EMBL" id="UZAL01028972">
    <property type="protein sequence ID" value="VDP44989.1"/>
    <property type="molecule type" value="Genomic_DNA"/>
</dbReference>
<evidence type="ECO:0000313" key="1">
    <source>
        <dbReference type="EMBL" id="VDP44989.1"/>
    </source>
</evidence>
<organism evidence="1 2">
    <name type="scientific">Schistosoma mattheei</name>
    <dbReference type="NCBI Taxonomy" id="31246"/>
    <lineage>
        <taxon>Eukaryota</taxon>
        <taxon>Metazoa</taxon>
        <taxon>Spiralia</taxon>
        <taxon>Lophotrochozoa</taxon>
        <taxon>Platyhelminthes</taxon>
        <taxon>Trematoda</taxon>
        <taxon>Digenea</taxon>
        <taxon>Strigeidida</taxon>
        <taxon>Schistosomatoidea</taxon>
        <taxon>Schistosomatidae</taxon>
        <taxon>Schistosoma</taxon>
    </lineage>
</organism>